<dbReference type="STRING" id="1404245.CGLY_12255"/>
<evidence type="ECO:0000259" key="2">
    <source>
        <dbReference type="Pfam" id="PF09851"/>
    </source>
</evidence>
<feature type="domain" description="SHOCT" evidence="2">
    <location>
        <begin position="159"/>
        <end position="186"/>
    </location>
</feature>
<feature type="compositionally biased region" description="Basic and acidic residues" evidence="1">
    <location>
        <begin position="1"/>
        <end position="12"/>
    </location>
</feature>
<dbReference type="AlphaFoldDB" id="X5EE56"/>
<evidence type="ECO:0000313" key="4">
    <source>
        <dbReference type="EMBL" id="AHW64891.1"/>
    </source>
</evidence>
<evidence type="ECO:0000313" key="5">
    <source>
        <dbReference type="Proteomes" id="UP000023703"/>
    </source>
</evidence>
<evidence type="ECO:0008006" key="6">
    <source>
        <dbReference type="Google" id="ProtNLM"/>
    </source>
</evidence>
<proteinExistence type="predicted"/>
<keyword evidence="5" id="KW-1185">Reference proteome</keyword>
<evidence type="ECO:0000259" key="3">
    <source>
        <dbReference type="Pfam" id="PF14470"/>
    </source>
</evidence>
<dbReference type="Proteomes" id="UP000023703">
    <property type="component" value="Chromosome"/>
</dbReference>
<dbReference type="eggNOG" id="ENOG5031IEI">
    <property type="taxonomic scope" value="Bacteria"/>
</dbReference>
<dbReference type="InterPro" id="IPR039519">
    <property type="entry name" value="YokE-like_PH"/>
</dbReference>
<protein>
    <recommendedName>
        <fullName evidence="6">SHOCT domain-containing protein</fullName>
    </recommendedName>
</protein>
<dbReference type="InterPro" id="IPR018649">
    <property type="entry name" value="SHOCT"/>
</dbReference>
<sequence length="188" mass="20629">MSLFKKSPDAKTAKQQRKKALERRQEEINAHLGRLEKAIGGITIAVNSVAEVLYDDEKLITAATGKCEGKYACLACTDQRIVVAYGVLTGRIELPYDDIDRVDTGRKFSGSWITLHNSLQQTTIEKSQASDERIHEIKDTIRARQAASPVSPDTTSDTAQIARLSELHESGALTDEEFSAAKAKILGL</sequence>
<gene>
    <name evidence="4" type="ORF">CGLY_12255</name>
</gene>
<dbReference type="HOGENOM" id="CLU_1438877_0_0_11"/>
<evidence type="ECO:0000256" key="1">
    <source>
        <dbReference type="SAM" id="MobiDB-lite"/>
    </source>
</evidence>
<dbReference type="EMBL" id="CP006842">
    <property type="protein sequence ID" value="AHW64891.1"/>
    <property type="molecule type" value="Genomic_DNA"/>
</dbReference>
<dbReference type="RefSeq" id="WP_038549834.1">
    <property type="nucleotide sequence ID" value="NZ_CP006842.1"/>
</dbReference>
<name>X5EE56_9CORY</name>
<reference evidence="4 5" key="1">
    <citation type="journal article" date="2015" name="Int. J. Syst. Evol. Microbiol.">
        <title>Revisiting Corynebacterium glyciniphilum (ex Kubota et al., 1972) sp. nov., nom. rev., isolated from putrefied banana.</title>
        <authorList>
            <person name="Al-Dilaimi A."/>
            <person name="Bednarz H."/>
            <person name="Lomker A."/>
            <person name="Niehaus K."/>
            <person name="Kalinowski J."/>
            <person name="Ruckert C."/>
        </authorList>
    </citation>
    <scope>NUCLEOTIDE SEQUENCE [LARGE SCALE GENOMIC DNA]</scope>
    <source>
        <strain evidence="4">AJ 3170</strain>
    </source>
</reference>
<organism evidence="4 5">
    <name type="scientific">Corynebacterium glyciniphilum AJ 3170</name>
    <dbReference type="NCBI Taxonomy" id="1404245"/>
    <lineage>
        <taxon>Bacteria</taxon>
        <taxon>Bacillati</taxon>
        <taxon>Actinomycetota</taxon>
        <taxon>Actinomycetes</taxon>
        <taxon>Mycobacteriales</taxon>
        <taxon>Corynebacteriaceae</taxon>
        <taxon>Corynebacterium</taxon>
    </lineage>
</organism>
<dbReference type="KEGG" id="cgy:CGLY_12255"/>
<accession>X5EE56</accession>
<feature type="region of interest" description="Disordered" evidence="1">
    <location>
        <begin position="1"/>
        <end position="23"/>
    </location>
</feature>
<dbReference type="Pfam" id="PF14470">
    <property type="entry name" value="bPH_3"/>
    <property type="match status" value="1"/>
</dbReference>
<dbReference type="Pfam" id="PF09851">
    <property type="entry name" value="SHOCT"/>
    <property type="match status" value="1"/>
</dbReference>
<feature type="domain" description="YokE-like PH" evidence="3">
    <location>
        <begin position="53"/>
        <end position="142"/>
    </location>
</feature>